<name>A0A1Y2IET1_TRAC3</name>
<gene>
    <name evidence="1" type="ORF">PYCCODRAFT_818323</name>
</gene>
<accession>A0A1Y2IET1</accession>
<dbReference type="AlphaFoldDB" id="A0A1Y2IET1"/>
<proteinExistence type="predicted"/>
<organism evidence="1 2">
    <name type="scientific">Trametes coccinea (strain BRFM310)</name>
    <name type="common">Pycnoporus coccineus</name>
    <dbReference type="NCBI Taxonomy" id="1353009"/>
    <lineage>
        <taxon>Eukaryota</taxon>
        <taxon>Fungi</taxon>
        <taxon>Dikarya</taxon>
        <taxon>Basidiomycota</taxon>
        <taxon>Agaricomycotina</taxon>
        <taxon>Agaricomycetes</taxon>
        <taxon>Polyporales</taxon>
        <taxon>Polyporaceae</taxon>
        <taxon>Trametes</taxon>
    </lineage>
</organism>
<dbReference type="Proteomes" id="UP000193067">
    <property type="component" value="Unassembled WGS sequence"/>
</dbReference>
<evidence type="ECO:0000313" key="2">
    <source>
        <dbReference type="Proteomes" id="UP000193067"/>
    </source>
</evidence>
<dbReference type="EMBL" id="KZ084126">
    <property type="protein sequence ID" value="OSC99597.1"/>
    <property type="molecule type" value="Genomic_DNA"/>
</dbReference>
<evidence type="ECO:0000313" key="1">
    <source>
        <dbReference type="EMBL" id="OSC99597.1"/>
    </source>
</evidence>
<reference evidence="1 2" key="1">
    <citation type="journal article" date="2015" name="Biotechnol. Biofuels">
        <title>Enhanced degradation of softwood versus hardwood by the white-rot fungus Pycnoporus coccineus.</title>
        <authorList>
            <person name="Couturier M."/>
            <person name="Navarro D."/>
            <person name="Chevret D."/>
            <person name="Henrissat B."/>
            <person name="Piumi F."/>
            <person name="Ruiz-Duenas F.J."/>
            <person name="Martinez A.T."/>
            <person name="Grigoriev I.V."/>
            <person name="Riley R."/>
            <person name="Lipzen A."/>
            <person name="Berrin J.G."/>
            <person name="Master E.R."/>
            <person name="Rosso M.N."/>
        </authorList>
    </citation>
    <scope>NUCLEOTIDE SEQUENCE [LARGE SCALE GENOMIC DNA]</scope>
    <source>
        <strain evidence="1 2">BRFM310</strain>
    </source>
</reference>
<keyword evidence="2" id="KW-1185">Reference proteome</keyword>
<sequence length="157" mass="17951">MDGYFLSTSMGKYKWSRRRPKVFSYRKVLNLVVIYCGLFFRGLHFQCGCNCLTSYVLPLPIYFECTPSYRTVVQGCACIIRSVPHRPHGKNMWLLSLATDNSALLGGRAARRVYYATNVQHDSHRASADFAATSALPRCRGRWKRETPRRSIPAHTV</sequence>
<protein>
    <submittedName>
        <fullName evidence="1">Uncharacterized protein</fullName>
    </submittedName>
</protein>